<evidence type="ECO:0000313" key="2">
    <source>
        <dbReference type="Proteomes" id="UP000297422"/>
    </source>
</evidence>
<evidence type="ECO:0000313" key="1">
    <source>
        <dbReference type="EMBL" id="TGM08815.1"/>
    </source>
</evidence>
<accession>A0ABY2MV43</accession>
<proteinExistence type="predicted"/>
<gene>
    <name evidence="1" type="ORF">EHQ90_22260</name>
</gene>
<keyword evidence="2" id="KW-1185">Reference proteome</keyword>
<comment type="caution">
    <text evidence="1">The sequence shown here is derived from an EMBL/GenBank/DDBJ whole genome shotgun (WGS) entry which is preliminary data.</text>
</comment>
<dbReference type="Proteomes" id="UP000297422">
    <property type="component" value="Unassembled WGS sequence"/>
</dbReference>
<sequence>MSKEFIDELNSELKAKGLPELKTGSQVQLKIKFCSNCGKPTTVLYQKNQCRHCLTLGFQRLRLTLGRNRFL</sequence>
<reference evidence="2" key="1">
    <citation type="journal article" date="2019" name="PLoS Negl. Trop. Dis.">
        <title>Revisiting the worldwide diversity of Leptospira species in the environment.</title>
        <authorList>
            <person name="Vincent A.T."/>
            <person name="Schiettekatte O."/>
            <person name="Bourhy P."/>
            <person name="Veyrier F.J."/>
            <person name="Picardeau M."/>
        </authorList>
    </citation>
    <scope>NUCLEOTIDE SEQUENCE [LARGE SCALE GENOMIC DNA]</scope>
    <source>
        <strain evidence="2">201702407</strain>
    </source>
</reference>
<organism evidence="1 2">
    <name type="scientific">Leptospira stimsonii</name>
    <dbReference type="NCBI Taxonomy" id="2202203"/>
    <lineage>
        <taxon>Bacteria</taxon>
        <taxon>Pseudomonadati</taxon>
        <taxon>Spirochaetota</taxon>
        <taxon>Spirochaetia</taxon>
        <taxon>Leptospirales</taxon>
        <taxon>Leptospiraceae</taxon>
        <taxon>Leptospira</taxon>
    </lineage>
</organism>
<name>A0ABY2MV43_9LEPT</name>
<dbReference type="EMBL" id="RQGT01000134">
    <property type="protein sequence ID" value="TGM08815.1"/>
    <property type="molecule type" value="Genomic_DNA"/>
</dbReference>
<protein>
    <submittedName>
        <fullName evidence="1">Uncharacterized protein</fullName>
    </submittedName>
</protein>
<dbReference type="RefSeq" id="WP_135686636.1">
    <property type="nucleotide sequence ID" value="NZ_RQEQ01000008.1"/>
</dbReference>